<dbReference type="Proteomes" id="UP001207654">
    <property type="component" value="Unassembled WGS sequence"/>
</dbReference>
<comment type="cofactor">
    <cofactor evidence="1">
        <name>(R)-lipoate</name>
        <dbReference type="ChEBI" id="CHEBI:83088"/>
    </cofactor>
</comment>
<accession>A0ABT4AEH9</accession>
<evidence type="ECO:0000313" key="8">
    <source>
        <dbReference type="Proteomes" id="UP001207654"/>
    </source>
</evidence>
<evidence type="ECO:0000256" key="5">
    <source>
        <dbReference type="SAM" id="Phobius"/>
    </source>
</evidence>
<keyword evidence="5" id="KW-1133">Transmembrane helix</keyword>
<name>A0ABT4AEH9_9BACT</name>
<dbReference type="Gene3D" id="3.30.559.10">
    <property type="entry name" value="Chloramphenicol acetyltransferase-like domain"/>
    <property type="match status" value="1"/>
</dbReference>
<dbReference type="InterPro" id="IPR001078">
    <property type="entry name" value="2-oxoacid_DH_actylTfrase"/>
</dbReference>
<evidence type="ECO:0000256" key="4">
    <source>
        <dbReference type="SAM" id="Coils"/>
    </source>
</evidence>
<evidence type="ECO:0000256" key="3">
    <source>
        <dbReference type="ARBA" id="ARBA00023315"/>
    </source>
</evidence>
<sequence length="294" mass="32666">MAHLELIPKDNVSSFRKLAIGSWKTAYDPTVYGTMTMRMDKALAYIEAFRQKTGIRLTVTHLLAKAMAEALRRCPDANAILRFNRIYLRKRITISTLVVQTDGGKVDLTAAKIEDAEQKSLREIAAELEAAVQNVRQRKDEALEKSKGTIHALPYAFLNFFTWLISFFMYTLNWDMTWAGMPRDAFGSAIITNVGSLGLDTAYVPLVPYTRVPIFIAPGAIKDAPVVEDGKVVPGKLMNVNASFDHRFIDGFHASILAKTFREMLENPFEHFDKLDDVAPAVPAEATPPVSAAG</sequence>
<gene>
    <name evidence="7" type="ORF">OV287_37070</name>
</gene>
<evidence type="ECO:0000313" key="7">
    <source>
        <dbReference type="EMBL" id="MCY1080078.1"/>
    </source>
</evidence>
<dbReference type="PANTHER" id="PTHR43178">
    <property type="entry name" value="DIHYDROLIPOAMIDE ACETYLTRANSFERASE COMPONENT OF PYRUVATE DEHYDROGENASE COMPLEX"/>
    <property type="match status" value="1"/>
</dbReference>
<evidence type="ECO:0000259" key="6">
    <source>
        <dbReference type="Pfam" id="PF00198"/>
    </source>
</evidence>
<keyword evidence="5" id="KW-0812">Transmembrane</keyword>
<dbReference type="RefSeq" id="WP_267538755.1">
    <property type="nucleotide sequence ID" value="NZ_JAPNKA010000001.1"/>
</dbReference>
<reference evidence="7 8" key="1">
    <citation type="submission" date="2022-11" db="EMBL/GenBank/DDBJ databases">
        <title>Minimal conservation of predation-associated metabolite biosynthetic gene clusters underscores biosynthetic potential of Myxococcota including descriptions for ten novel species: Archangium lansinium sp. nov., Myxococcus landrumus sp. nov., Nannocystis bai.</title>
        <authorList>
            <person name="Ahearne A."/>
            <person name="Stevens C."/>
            <person name="Phillips K."/>
        </authorList>
    </citation>
    <scope>NUCLEOTIDE SEQUENCE [LARGE SCALE GENOMIC DNA]</scope>
    <source>
        <strain evidence="7 8">MIWBW</strain>
    </source>
</reference>
<dbReference type="SUPFAM" id="SSF52777">
    <property type="entry name" value="CoA-dependent acyltransferases"/>
    <property type="match status" value="1"/>
</dbReference>
<evidence type="ECO:0000256" key="1">
    <source>
        <dbReference type="ARBA" id="ARBA00001938"/>
    </source>
</evidence>
<evidence type="ECO:0000256" key="2">
    <source>
        <dbReference type="ARBA" id="ARBA00022679"/>
    </source>
</evidence>
<dbReference type="Pfam" id="PF00198">
    <property type="entry name" value="2-oxoacid_dh"/>
    <property type="match status" value="2"/>
</dbReference>
<keyword evidence="3" id="KW-0012">Acyltransferase</keyword>
<dbReference type="PANTHER" id="PTHR43178:SF5">
    <property type="entry name" value="LIPOAMIDE ACYLTRANSFERASE COMPONENT OF BRANCHED-CHAIN ALPHA-KETO ACID DEHYDROGENASE COMPLEX, MITOCHONDRIAL"/>
    <property type="match status" value="1"/>
</dbReference>
<dbReference type="EMBL" id="JAPNKA010000001">
    <property type="protein sequence ID" value="MCY1080078.1"/>
    <property type="molecule type" value="Genomic_DNA"/>
</dbReference>
<feature type="coiled-coil region" evidence="4">
    <location>
        <begin position="118"/>
        <end position="145"/>
    </location>
</feature>
<feature type="domain" description="2-oxoacid dehydrogenase acyltransferase catalytic" evidence="6">
    <location>
        <begin position="187"/>
        <end position="269"/>
    </location>
</feature>
<comment type="caution">
    <text evidence="7">The sequence shown here is derived from an EMBL/GenBank/DDBJ whole genome shotgun (WGS) entry which is preliminary data.</text>
</comment>
<dbReference type="InterPro" id="IPR050743">
    <property type="entry name" value="2-oxoacid_DH_E2_comp"/>
</dbReference>
<organism evidence="7 8">
    <name type="scientific">Archangium lansingense</name>
    <dbReference type="NCBI Taxonomy" id="2995310"/>
    <lineage>
        <taxon>Bacteria</taxon>
        <taxon>Pseudomonadati</taxon>
        <taxon>Myxococcota</taxon>
        <taxon>Myxococcia</taxon>
        <taxon>Myxococcales</taxon>
        <taxon>Cystobacterineae</taxon>
        <taxon>Archangiaceae</taxon>
        <taxon>Archangium</taxon>
    </lineage>
</organism>
<feature type="domain" description="2-oxoacid dehydrogenase acyltransferase catalytic" evidence="6">
    <location>
        <begin position="29"/>
        <end position="150"/>
    </location>
</feature>
<keyword evidence="4" id="KW-0175">Coiled coil</keyword>
<feature type="transmembrane region" description="Helical" evidence="5">
    <location>
        <begin position="152"/>
        <end position="172"/>
    </location>
</feature>
<keyword evidence="8" id="KW-1185">Reference proteome</keyword>
<dbReference type="InterPro" id="IPR023213">
    <property type="entry name" value="CAT-like_dom_sf"/>
</dbReference>
<protein>
    <submittedName>
        <fullName evidence="7">2-oxo acid dehydrogenase subunit E2</fullName>
    </submittedName>
</protein>
<keyword evidence="2" id="KW-0808">Transferase</keyword>
<keyword evidence="5" id="KW-0472">Membrane</keyword>
<proteinExistence type="predicted"/>